<protein>
    <recommendedName>
        <fullName evidence="2">Protein kinase domain-containing protein</fullName>
    </recommendedName>
</protein>
<evidence type="ECO:0000256" key="1">
    <source>
        <dbReference type="SAM" id="MobiDB-lite"/>
    </source>
</evidence>
<dbReference type="InterPro" id="IPR008266">
    <property type="entry name" value="Tyr_kinase_AS"/>
</dbReference>
<proteinExistence type="predicted"/>
<feature type="region of interest" description="Disordered" evidence="1">
    <location>
        <begin position="302"/>
        <end position="338"/>
    </location>
</feature>
<dbReference type="SUPFAM" id="SSF56112">
    <property type="entry name" value="Protein kinase-like (PK-like)"/>
    <property type="match status" value="1"/>
</dbReference>
<dbReference type="PANTHER" id="PTHR38248:SF2">
    <property type="entry name" value="FUNK1 11"/>
    <property type="match status" value="1"/>
</dbReference>
<dbReference type="InterPro" id="IPR040976">
    <property type="entry name" value="Pkinase_fungal"/>
</dbReference>
<dbReference type="OrthoDB" id="2791154at2759"/>
<feature type="compositionally biased region" description="Polar residues" evidence="1">
    <location>
        <begin position="304"/>
        <end position="316"/>
    </location>
</feature>
<name>A0A401GYV4_9APHY</name>
<dbReference type="Proteomes" id="UP000287166">
    <property type="component" value="Unassembled WGS sequence"/>
</dbReference>
<dbReference type="EMBL" id="BFAD01000011">
    <property type="protein sequence ID" value="GBE87345.1"/>
    <property type="molecule type" value="Genomic_DNA"/>
</dbReference>
<evidence type="ECO:0000313" key="3">
    <source>
        <dbReference type="EMBL" id="GBE87345.1"/>
    </source>
</evidence>
<accession>A0A401GYV4</accession>
<sequence length="749" mass="84973">MAGRVFEIPVEKFMDEFIPGPNLTSSKRERGKWKSKFRDLELITKESQMYPGFCAAVNLVLGKVEGNRLVARDTADWGDKTENGAKLMGLGSVARPSVSIYPNPPDAVRDYELTAVDVEGSKCAKARHRHLARVCWQRLCIPIELKTDHTLSAFEFLKPEKESPVRSEKAMGRVADCASKILLAQHREFCLVVYVFKSLVRLVRWDRVGAIVSEPFNYVTGGTLQTFIYRVGHMSDAELGYDPTVVAAMPAEIQLMENCRGRLNDHHKQCLDEAMSPKWPIYKVAFYVKDLVDSEALRKDARSAGQSVPTSNSTPHASLDDGTTLPIDASNPSLHSDDTSISEPVRYFLIGRPRFAAHSPTGRATRGYVAYDMETERLAFLKDTWRPDSSKIHPEREVYERLYKHDVSHIATLLCGGDVGPTSDEPQRTCTQEFDESKSLLGRIHYRVVVKEVGRPLDDHENSREMLYVIFDALTAHREAWERAEVLHRDISIGNILIDEDPDNPGYHGAVPKVIKGFLNDWDLCKYKDELDSEPTQKSRSGTWQFMSALLLQFPRKRYEVSDDLESFMHVVNWLALKWYRHRLRAGITLQQHTADTYDHWARVDGYDLGGHEKLQQIRIGEVPFILSVKGGLSSLLEKLMELCHEHYKTIDMVALKLGRAESEEPEEDLPELLDETFAIHPAQLRRMVAVLAGPETGRDPARDFHTTQVPRPTLSSHSLIMDAFAEVLSGERHQWRQDKVENRSLGAT</sequence>
<dbReference type="PANTHER" id="PTHR38248">
    <property type="entry name" value="FUNK1 6"/>
    <property type="match status" value="1"/>
</dbReference>
<dbReference type="GO" id="GO:0005524">
    <property type="term" value="F:ATP binding"/>
    <property type="evidence" value="ECO:0007669"/>
    <property type="project" value="InterPro"/>
</dbReference>
<reference evidence="3 4" key="1">
    <citation type="journal article" date="2018" name="Sci. Rep.">
        <title>Genome sequence of the cauliflower mushroom Sparassis crispa (Hanabiratake) and its association with beneficial usage.</title>
        <authorList>
            <person name="Kiyama R."/>
            <person name="Furutani Y."/>
            <person name="Kawaguchi K."/>
            <person name="Nakanishi T."/>
        </authorList>
    </citation>
    <scope>NUCLEOTIDE SEQUENCE [LARGE SCALE GENOMIC DNA]</scope>
</reference>
<dbReference type="AlphaFoldDB" id="A0A401GYV4"/>
<evidence type="ECO:0000313" key="4">
    <source>
        <dbReference type="Proteomes" id="UP000287166"/>
    </source>
</evidence>
<gene>
    <name evidence="3" type="ORF">SCP_1100200</name>
</gene>
<dbReference type="RefSeq" id="XP_027618258.1">
    <property type="nucleotide sequence ID" value="XM_027762457.1"/>
</dbReference>
<dbReference type="PROSITE" id="PS00109">
    <property type="entry name" value="PROTEIN_KINASE_TYR"/>
    <property type="match status" value="1"/>
</dbReference>
<dbReference type="InterPro" id="IPR000719">
    <property type="entry name" value="Prot_kinase_dom"/>
</dbReference>
<keyword evidence="4" id="KW-1185">Reference proteome</keyword>
<dbReference type="GeneID" id="38784262"/>
<feature type="domain" description="Protein kinase" evidence="2">
    <location>
        <begin position="355"/>
        <end position="697"/>
    </location>
</feature>
<dbReference type="GO" id="GO:0004672">
    <property type="term" value="F:protein kinase activity"/>
    <property type="evidence" value="ECO:0007669"/>
    <property type="project" value="InterPro"/>
</dbReference>
<comment type="caution">
    <text evidence="3">The sequence shown here is derived from an EMBL/GenBank/DDBJ whole genome shotgun (WGS) entry which is preliminary data.</text>
</comment>
<dbReference type="InParanoid" id="A0A401GYV4"/>
<organism evidence="3 4">
    <name type="scientific">Sparassis crispa</name>
    <dbReference type="NCBI Taxonomy" id="139825"/>
    <lineage>
        <taxon>Eukaryota</taxon>
        <taxon>Fungi</taxon>
        <taxon>Dikarya</taxon>
        <taxon>Basidiomycota</taxon>
        <taxon>Agaricomycotina</taxon>
        <taxon>Agaricomycetes</taxon>
        <taxon>Polyporales</taxon>
        <taxon>Sparassidaceae</taxon>
        <taxon>Sparassis</taxon>
    </lineage>
</organism>
<dbReference type="Gene3D" id="1.10.510.10">
    <property type="entry name" value="Transferase(Phosphotransferase) domain 1"/>
    <property type="match status" value="1"/>
</dbReference>
<dbReference type="PROSITE" id="PS50011">
    <property type="entry name" value="PROTEIN_KINASE_DOM"/>
    <property type="match status" value="1"/>
</dbReference>
<evidence type="ECO:0000259" key="2">
    <source>
        <dbReference type="PROSITE" id="PS50011"/>
    </source>
</evidence>
<dbReference type="InterPro" id="IPR011009">
    <property type="entry name" value="Kinase-like_dom_sf"/>
</dbReference>
<dbReference type="Pfam" id="PF17667">
    <property type="entry name" value="Pkinase_fungal"/>
    <property type="match status" value="2"/>
</dbReference>